<proteinExistence type="predicted"/>
<organism evidence="2 3">
    <name type="scientific">Achromobacter piechaudii ATCC 43553</name>
    <dbReference type="NCBI Taxonomy" id="742159"/>
    <lineage>
        <taxon>Bacteria</taxon>
        <taxon>Pseudomonadati</taxon>
        <taxon>Pseudomonadota</taxon>
        <taxon>Betaproteobacteria</taxon>
        <taxon>Burkholderiales</taxon>
        <taxon>Alcaligenaceae</taxon>
        <taxon>Achromobacter</taxon>
    </lineage>
</organism>
<evidence type="ECO:0000313" key="3">
    <source>
        <dbReference type="Proteomes" id="UP000004510"/>
    </source>
</evidence>
<evidence type="ECO:0008006" key="4">
    <source>
        <dbReference type="Google" id="ProtNLM"/>
    </source>
</evidence>
<evidence type="ECO:0000256" key="1">
    <source>
        <dbReference type="SAM" id="SignalP"/>
    </source>
</evidence>
<gene>
    <name evidence="2" type="ORF">HMPREF0004_4288</name>
</gene>
<feature type="signal peptide" evidence="1">
    <location>
        <begin position="1"/>
        <end position="23"/>
    </location>
</feature>
<accession>D4XFP1</accession>
<comment type="caution">
    <text evidence="2">The sequence shown here is derived from an EMBL/GenBank/DDBJ whole genome shotgun (WGS) entry which is preliminary data.</text>
</comment>
<feature type="chain" id="PRO_5003066793" description="Fimbrial protein" evidence="1">
    <location>
        <begin position="24"/>
        <end position="105"/>
    </location>
</feature>
<dbReference type="PATRIC" id="fig|742159.3.peg.5291"/>
<keyword evidence="1" id="KW-0732">Signal</keyword>
<reference evidence="3" key="1">
    <citation type="submission" date="2010-03" db="EMBL/GenBank/DDBJ databases">
        <title>Complete sequence of Mobiluncus curtisii ATCC 43063.</title>
        <authorList>
            <person name="Muzny D."/>
            <person name="Qin X."/>
            <person name="Deng J."/>
            <person name="Jiang H."/>
            <person name="Liu Y."/>
            <person name="Qu J."/>
            <person name="Song X.-Z."/>
            <person name="Zhang L."/>
            <person name="Thornton R."/>
            <person name="Coyle M."/>
            <person name="Francisco L."/>
            <person name="Jackson L."/>
            <person name="Javaid M."/>
            <person name="Korchina V."/>
            <person name="Kovar C."/>
            <person name="Mata R."/>
            <person name="Mathew T."/>
            <person name="Ngo R."/>
            <person name="Nguyen L."/>
            <person name="Nguyen N."/>
            <person name="Okwuonu G."/>
            <person name="Ongeri F."/>
            <person name="Pham C."/>
            <person name="Simmons D."/>
            <person name="Wilczek-Boney K."/>
            <person name="Hale W."/>
            <person name="Jakkamsetti A."/>
            <person name="Pham P."/>
            <person name="Ruth R."/>
            <person name="San Lucas F."/>
            <person name="Warren J."/>
            <person name="Zhang J."/>
            <person name="Zhao Z."/>
            <person name="Zhou C."/>
            <person name="Zhu D."/>
            <person name="Lee S."/>
            <person name="Bess C."/>
            <person name="Blankenburg K."/>
            <person name="Forbes L."/>
            <person name="Fu Q."/>
            <person name="Gubbala S."/>
            <person name="Hirani K."/>
            <person name="Jayaseelan J.C."/>
            <person name="Lara F."/>
            <person name="Munidasa M."/>
            <person name="Palculict T."/>
            <person name="Patil S."/>
            <person name="Pu L.-L."/>
            <person name="Saada N."/>
            <person name="Tang L."/>
            <person name="Weissenberger G."/>
            <person name="Zhu Y."/>
            <person name="Hemphill L."/>
            <person name="Shang Y."/>
            <person name="Youmans B."/>
            <person name="Ayvaz T."/>
            <person name="Ross M."/>
            <person name="Santibanez J."/>
            <person name="Aqrawi P."/>
            <person name="Gross S."/>
            <person name="Joshi V."/>
            <person name="Fowler G."/>
            <person name="Nazareth L."/>
            <person name="Reid J."/>
            <person name="Worley K."/>
            <person name="Petrosino J."/>
            <person name="Highlander S."/>
            <person name="Gibbs R."/>
            <person name="Gibbs R."/>
        </authorList>
    </citation>
    <scope>NUCLEOTIDE SEQUENCE [LARGE SCALE GENOMIC DNA]</scope>
    <source>
        <strain evidence="3">ATCC 43553</strain>
    </source>
</reference>
<protein>
    <recommendedName>
        <fullName evidence="4">Fimbrial protein</fullName>
    </recommendedName>
</protein>
<dbReference type="HOGENOM" id="CLU_2230559_0_0_4"/>
<evidence type="ECO:0000313" key="2">
    <source>
        <dbReference type="EMBL" id="EFF74333.1"/>
    </source>
</evidence>
<name>D4XFP1_9BURK</name>
<dbReference type="RefSeq" id="WP_006220404.1">
    <property type="nucleotide sequence ID" value="NZ_GG770409.1"/>
</dbReference>
<dbReference type="AlphaFoldDB" id="D4XFP1"/>
<dbReference type="EMBL" id="ADMS01000099">
    <property type="protein sequence ID" value="EFF74333.1"/>
    <property type="molecule type" value="Genomic_DNA"/>
</dbReference>
<dbReference type="Proteomes" id="UP000004510">
    <property type="component" value="Unassembled WGS sequence"/>
</dbReference>
<sequence length="105" mass="11044">MATFGLVRTFLLVAALSPSLAAAEGGRIYFQGAIVDPTNCQVAAVKVGNSAVAQLHCQARSGLVHASQGVLQSRSVDKRTEQVALTASANVEPRRYGQLVTLSYL</sequence>